<dbReference type="Proteomes" id="UP001266305">
    <property type="component" value="Unassembled WGS sequence"/>
</dbReference>
<reference evidence="2 3" key="1">
    <citation type="submission" date="2023-05" db="EMBL/GenBank/DDBJ databases">
        <title>B98-5 Cell Line De Novo Hybrid Assembly: An Optical Mapping Approach.</title>
        <authorList>
            <person name="Kananen K."/>
            <person name="Auerbach J.A."/>
            <person name="Kautto E."/>
            <person name="Blachly J.S."/>
        </authorList>
    </citation>
    <scope>NUCLEOTIDE SEQUENCE [LARGE SCALE GENOMIC DNA]</scope>
    <source>
        <strain evidence="2">B95-8</strain>
        <tissue evidence="2">Cell line</tissue>
    </source>
</reference>
<proteinExistence type="predicted"/>
<organism evidence="2 3">
    <name type="scientific">Saguinus oedipus</name>
    <name type="common">Cotton-top tamarin</name>
    <name type="synonym">Oedipomidas oedipus</name>
    <dbReference type="NCBI Taxonomy" id="9490"/>
    <lineage>
        <taxon>Eukaryota</taxon>
        <taxon>Metazoa</taxon>
        <taxon>Chordata</taxon>
        <taxon>Craniata</taxon>
        <taxon>Vertebrata</taxon>
        <taxon>Euteleostomi</taxon>
        <taxon>Mammalia</taxon>
        <taxon>Eutheria</taxon>
        <taxon>Euarchontoglires</taxon>
        <taxon>Primates</taxon>
        <taxon>Haplorrhini</taxon>
        <taxon>Platyrrhini</taxon>
        <taxon>Cebidae</taxon>
        <taxon>Callitrichinae</taxon>
        <taxon>Saguinus</taxon>
    </lineage>
</organism>
<comment type="caution">
    <text evidence="2">The sequence shown here is derived from an EMBL/GenBank/DDBJ whole genome shotgun (WGS) entry which is preliminary data.</text>
</comment>
<protein>
    <recommendedName>
        <fullName evidence="4">HDAC9</fullName>
    </recommendedName>
</protein>
<feature type="region of interest" description="Disordered" evidence="1">
    <location>
        <begin position="1"/>
        <end position="20"/>
    </location>
</feature>
<sequence length="76" mass="7880">GSHSIPPVAGKHGLAESGGLAGIHPRCLKVQGTHVLEVQRVSSSQGMPLLSQHTEETLAHESSDSPSRTPGSPMCM</sequence>
<feature type="non-terminal residue" evidence="2">
    <location>
        <position position="1"/>
    </location>
</feature>
<dbReference type="EMBL" id="JASSZA010000005">
    <property type="protein sequence ID" value="KAK2110221.1"/>
    <property type="molecule type" value="Genomic_DNA"/>
</dbReference>
<feature type="compositionally biased region" description="Basic and acidic residues" evidence="1">
    <location>
        <begin position="53"/>
        <end position="63"/>
    </location>
</feature>
<gene>
    <name evidence="2" type="ORF">P7K49_009967</name>
</gene>
<evidence type="ECO:0000313" key="2">
    <source>
        <dbReference type="EMBL" id="KAK2110221.1"/>
    </source>
</evidence>
<evidence type="ECO:0008006" key="4">
    <source>
        <dbReference type="Google" id="ProtNLM"/>
    </source>
</evidence>
<evidence type="ECO:0000313" key="3">
    <source>
        <dbReference type="Proteomes" id="UP001266305"/>
    </source>
</evidence>
<feature type="region of interest" description="Disordered" evidence="1">
    <location>
        <begin position="41"/>
        <end position="76"/>
    </location>
</feature>
<evidence type="ECO:0000256" key="1">
    <source>
        <dbReference type="SAM" id="MobiDB-lite"/>
    </source>
</evidence>
<accession>A0ABQ9VLF5</accession>
<keyword evidence="3" id="KW-1185">Reference proteome</keyword>
<name>A0ABQ9VLF5_SAGOE</name>